<comment type="caution">
    <text evidence="3">The sequence shown here is derived from an EMBL/GenBank/DDBJ whole genome shotgun (WGS) entry which is preliminary data.</text>
</comment>
<dbReference type="EMBL" id="JBHSDJ010000100">
    <property type="protein sequence ID" value="MFC4247824.1"/>
    <property type="molecule type" value="Genomic_DNA"/>
</dbReference>
<proteinExistence type="predicted"/>
<feature type="region of interest" description="Disordered" evidence="1">
    <location>
        <begin position="160"/>
        <end position="229"/>
    </location>
</feature>
<dbReference type="Proteomes" id="UP001595821">
    <property type="component" value="Unassembled WGS sequence"/>
</dbReference>
<feature type="non-terminal residue" evidence="3">
    <location>
        <position position="1"/>
    </location>
</feature>
<dbReference type="AlphaFoldDB" id="A0ABD5P1C6"/>
<accession>A0ABD5P1C6</accession>
<protein>
    <submittedName>
        <fullName evidence="3">DUF4382 domain-containing protein</fullName>
    </submittedName>
</protein>
<dbReference type="RefSeq" id="WP_377071214.1">
    <property type="nucleotide sequence ID" value="NZ_JBHSDJ010000100.1"/>
</dbReference>
<feature type="compositionally biased region" description="Basic and acidic residues" evidence="1">
    <location>
        <begin position="169"/>
        <end position="197"/>
    </location>
</feature>
<evidence type="ECO:0000256" key="1">
    <source>
        <dbReference type="SAM" id="MobiDB-lite"/>
    </source>
</evidence>
<name>A0ABD5P1C6_9EURY</name>
<feature type="compositionally biased region" description="Basic and acidic residues" evidence="1">
    <location>
        <begin position="57"/>
        <end position="66"/>
    </location>
</feature>
<dbReference type="Pfam" id="PF14321">
    <property type="entry name" value="DUF4382"/>
    <property type="match status" value="1"/>
</dbReference>
<sequence>GESEGEPENETDGESEGEPENETDGESEGEPENETREASGAEESGEPGESDESDGAADERWIEYDVDEKTVDLTELKGANATALDEFELPEGEYETVFIYVSDTEGILTDGTETNVKLPSQKLKLHTAFTVGAGDEIDFVYDIAPHKAGKSGKYILKPVISESGTGDEVEIHDVDAEDRAGGEKPSDRDKSENPEDAKADDEDEDENAETNGDSPEATNETGADDEAPA</sequence>
<organism evidence="3 4">
    <name type="scientific">Natribaculum luteum</name>
    <dbReference type="NCBI Taxonomy" id="1586232"/>
    <lineage>
        <taxon>Archaea</taxon>
        <taxon>Methanobacteriati</taxon>
        <taxon>Methanobacteriota</taxon>
        <taxon>Stenosarchaea group</taxon>
        <taxon>Halobacteria</taxon>
        <taxon>Halobacteriales</taxon>
        <taxon>Natrialbaceae</taxon>
        <taxon>Natribaculum</taxon>
    </lineage>
</organism>
<feature type="region of interest" description="Disordered" evidence="1">
    <location>
        <begin position="1"/>
        <end position="66"/>
    </location>
</feature>
<reference evidence="3 4" key="1">
    <citation type="journal article" date="2014" name="Int. J. Syst. Evol. Microbiol.">
        <title>Complete genome sequence of Corynebacterium casei LMG S-19264T (=DSM 44701T), isolated from a smear-ripened cheese.</title>
        <authorList>
            <consortium name="US DOE Joint Genome Institute (JGI-PGF)"/>
            <person name="Walter F."/>
            <person name="Albersmeier A."/>
            <person name="Kalinowski J."/>
            <person name="Ruckert C."/>
        </authorList>
    </citation>
    <scope>NUCLEOTIDE SEQUENCE [LARGE SCALE GENOMIC DNA]</scope>
    <source>
        <strain evidence="3 4">IBRC-M 10912</strain>
    </source>
</reference>
<feature type="compositionally biased region" description="Acidic residues" evidence="1">
    <location>
        <begin position="43"/>
        <end position="56"/>
    </location>
</feature>
<evidence type="ECO:0000259" key="2">
    <source>
        <dbReference type="Pfam" id="PF14321"/>
    </source>
</evidence>
<feature type="compositionally biased region" description="Acidic residues" evidence="1">
    <location>
        <begin position="198"/>
        <end position="208"/>
    </location>
</feature>
<gene>
    <name evidence="3" type="ORF">ACFOZ7_12810</name>
</gene>
<feature type="domain" description="DUF4382" evidence="2">
    <location>
        <begin position="53"/>
        <end position="158"/>
    </location>
</feature>
<evidence type="ECO:0000313" key="3">
    <source>
        <dbReference type="EMBL" id="MFC4247824.1"/>
    </source>
</evidence>
<dbReference type="InterPro" id="IPR025491">
    <property type="entry name" value="DUF4382"/>
</dbReference>
<feature type="compositionally biased region" description="Acidic residues" evidence="1">
    <location>
        <begin position="1"/>
        <end position="32"/>
    </location>
</feature>
<evidence type="ECO:0000313" key="4">
    <source>
        <dbReference type="Proteomes" id="UP001595821"/>
    </source>
</evidence>